<evidence type="ECO:0000256" key="1">
    <source>
        <dbReference type="SAM" id="MobiDB-lite"/>
    </source>
</evidence>
<evidence type="ECO:0000313" key="2">
    <source>
        <dbReference type="EMBL" id="KAJ9608685.1"/>
    </source>
</evidence>
<proteinExistence type="predicted"/>
<organism evidence="2 3">
    <name type="scientific">Cladophialophora chaetospira</name>
    <dbReference type="NCBI Taxonomy" id="386627"/>
    <lineage>
        <taxon>Eukaryota</taxon>
        <taxon>Fungi</taxon>
        <taxon>Dikarya</taxon>
        <taxon>Ascomycota</taxon>
        <taxon>Pezizomycotina</taxon>
        <taxon>Eurotiomycetes</taxon>
        <taxon>Chaetothyriomycetidae</taxon>
        <taxon>Chaetothyriales</taxon>
        <taxon>Herpotrichiellaceae</taxon>
        <taxon>Cladophialophora</taxon>
    </lineage>
</organism>
<keyword evidence="3" id="KW-1185">Reference proteome</keyword>
<feature type="region of interest" description="Disordered" evidence="1">
    <location>
        <begin position="445"/>
        <end position="496"/>
    </location>
</feature>
<comment type="caution">
    <text evidence="2">The sequence shown here is derived from an EMBL/GenBank/DDBJ whole genome shotgun (WGS) entry which is preliminary data.</text>
</comment>
<sequence>MTVRFRSKRLHGYKYLPFARPFDLDPMLTISIFESQNNHSNTRASITEQHRQHLNLFLLSVFFHSRTTEDDEYTSDEPMDDQYYMDYEFHDNGPGGWHQPNTIIHSTQRGSGLRVPAVGWDEYKSLLDRVQVDGNIEYWHLVDRSRGFLSGQQRLRSTGPRDGFPWPLMGYNAKGYSLPELQGVIGRFYRDPETGDFFKDYEGYKTDDRARFTYTENDGLTEDRVHGDLVDDHGRVFHDPMPEIAHLVARPSELNIHFSEGDGAFIDEEFVFKHFGYPTQADDDTFFTAPNIFAIEWLEHRYLLDPRSHPYRRIDDRRTDETRQNLPIVGAVNIKWNMIVYNGLGQPTDKVVTFQAQAWVVDARLSIDDRNRVDMWVGINGLGVTTGLYWSNLREGGVQLGASKLRVHLPNDEVVDNRHVRLSPRCTIQNGQILHEDGFQAGEGASLGPGALFRERPQNDSVDEDEDDYYEDDDSDDGDDGPPDPGAEFREADGSIGFWGMNQIAQRPL</sequence>
<name>A0AA39CHP6_9EURO</name>
<reference evidence="2" key="1">
    <citation type="submission" date="2022-10" db="EMBL/GenBank/DDBJ databases">
        <title>Culturing micro-colonial fungi from biological soil crusts in the Mojave desert and describing Neophaeococcomyces mojavensis, and introducing the new genera and species Taxawa tesnikishii.</title>
        <authorList>
            <person name="Kurbessoian T."/>
            <person name="Stajich J.E."/>
        </authorList>
    </citation>
    <scope>NUCLEOTIDE SEQUENCE</scope>
    <source>
        <strain evidence="2">TK_41</strain>
    </source>
</reference>
<accession>A0AA39CHP6</accession>
<protein>
    <submittedName>
        <fullName evidence="2">Uncharacterized protein</fullName>
    </submittedName>
</protein>
<gene>
    <name evidence="2" type="ORF">H2200_006456</name>
</gene>
<dbReference type="EMBL" id="JAPDRK010000009">
    <property type="protein sequence ID" value="KAJ9608685.1"/>
    <property type="molecule type" value="Genomic_DNA"/>
</dbReference>
<dbReference type="Proteomes" id="UP001172673">
    <property type="component" value="Unassembled WGS sequence"/>
</dbReference>
<dbReference type="AlphaFoldDB" id="A0AA39CHP6"/>
<evidence type="ECO:0000313" key="3">
    <source>
        <dbReference type="Proteomes" id="UP001172673"/>
    </source>
</evidence>
<feature type="compositionally biased region" description="Acidic residues" evidence="1">
    <location>
        <begin position="461"/>
        <end position="482"/>
    </location>
</feature>